<keyword evidence="1" id="KW-0472">Membrane</keyword>
<gene>
    <name evidence="2" type="ORF">AfA14E5.21</name>
</gene>
<feature type="transmembrane region" description="Helical" evidence="1">
    <location>
        <begin position="57"/>
        <end position="78"/>
    </location>
</feature>
<dbReference type="AlphaFoldDB" id="Q6MYQ1"/>
<accession>Q6MYQ1</accession>
<evidence type="ECO:0000313" key="2">
    <source>
        <dbReference type="EMBL" id="CAE47958.1"/>
    </source>
</evidence>
<proteinExistence type="predicted"/>
<reference evidence="2" key="1">
    <citation type="journal article" date="2004" name="Fungal Genet. Biol.">
        <title>Insight into the genome of Aspergillus fumigatus: analysis of a 922 kb region encompassing the nitrate assimilation gene cluster.</title>
        <authorList>
            <person name="Pain A."/>
            <person name="Woodward J."/>
            <person name="Quail M.A."/>
            <person name="Anderson M.J."/>
            <person name="Clark R."/>
            <person name="Collins M."/>
            <person name="Fosker N."/>
            <person name="Fraser A."/>
            <person name="Harris D."/>
            <person name="Larke N."/>
            <person name="Murphy L."/>
            <person name="Humphray S."/>
            <person name="O'Neil S."/>
            <person name="Pertea M."/>
            <person name="Price C."/>
            <person name="Rabbinowitsch E."/>
            <person name="Rajandream M-A."/>
            <person name="Salzberg S."/>
            <person name="Saunders D."/>
            <person name="Seegar K."/>
            <person name="Sharp S."/>
            <person name="Warren T."/>
            <person name="Denning D.W."/>
            <person name="Barrell B."/>
            <person name="Hall N."/>
        </authorList>
    </citation>
    <scope>NUCLEOTIDE SEQUENCE</scope>
</reference>
<sequence length="195" mass="22230">MSIEFPYLHSTDNMLDSVQMSISSYIMIMLVQYFQLLNHDYVKKMSSAGQRRNRDRAAVMAAMAVGPGGFPSFPAHFFERSPVWMIARKSVHPSIPSLDQLPRIIFHVLLVAMTPRLHEMLTSARSMCHAPMLRFFRFARWVTRAVSWAQVLTLLVAGMFMSRPAYVPELSVWAVRTQCRRSKSSNSCTSAGRII</sequence>
<evidence type="ECO:0000256" key="1">
    <source>
        <dbReference type="SAM" id="Phobius"/>
    </source>
</evidence>
<keyword evidence="1" id="KW-0812">Transmembrane</keyword>
<name>Q6MYQ1_ASPFM</name>
<keyword evidence="1" id="KW-1133">Transmembrane helix</keyword>
<dbReference type="EMBL" id="BX649605">
    <property type="protein sequence ID" value="CAE47958.1"/>
    <property type="molecule type" value="Genomic_DNA"/>
</dbReference>
<organism evidence="2">
    <name type="scientific">Aspergillus fumigatus</name>
    <name type="common">Neosartorya fumigata</name>
    <dbReference type="NCBI Taxonomy" id="746128"/>
    <lineage>
        <taxon>Eukaryota</taxon>
        <taxon>Fungi</taxon>
        <taxon>Dikarya</taxon>
        <taxon>Ascomycota</taxon>
        <taxon>Pezizomycotina</taxon>
        <taxon>Eurotiomycetes</taxon>
        <taxon>Eurotiomycetidae</taxon>
        <taxon>Eurotiales</taxon>
        <taxon>Aspergillaceae</taxon>
        <taxon>Aspergillus</taxon>
        <taxon>Aspergillus subgen. Fumigati</taxon>
    </lineage>
</organism>
<feature type="transmembrane region" description="Helical" evidence="1">
    <location>
        <begin position="20"/>
        <end position="37"/>
    </location>
</feature>
<protein>
    <submittedName>
        <fullName evidence="2">Uncharacterized protein</fullName>
    </submittedName>
</protein>